<organism evidence="2 3">
    <name type="scientific">Ceratosolen solmsi marchali</name>
    <dbReference type="NCBI Taxonomy" id="326594"/>
    <lineage>
        <taxon>Eukaryota</taxon>
        <taxon>Metazoa</taxon>
        <taxon>Ecdysozoa</taxon>
        <taxon>Arthropoda</taxon>
        <taxon>Hexapoda</taxon>
        <taxon>Insecta</taxon>
        <taxon>Pterygota</taxon>
        <taxon>Neoptera</taxon>
        <taxon>Endopterygota</taxon>
        <taxon>Hymenoptera</taxon>
        <taxon>Apocrita</taxon>
        <taxon>Proctotrupomorpha</taxon>
        <taxon>Chalcidoidea</taxon>
        <taxon>Agaonidae</taxon>
        <taxon>Agaoninae</taxon>
        <taxon>Ceratosolen</taxon>
    </lineage>
</organism>
<name>A0AAJ6YLS5_9HYME</name>
<protein>
    <submittedName>
        <fullName evidence="3">Uncharacterized protein LOC105364245</fullName>
    </submittedName>
</protein>
<dbReference type="Gene3D" id="3.90.70.120">
    <property type="match status" value="1"/>
</dbReference>
<accession>A0AAJ6YLS5</accession>
<sequence length="878" mass="103710">MSFEEEDQEYFSSEDYDCDECNYSKPKIFVKPPKWICKKKPLWQIYMKKFIDEAKRRADDERETYGEFYHMMQKDKNSLSLSQMEIPAMSKCLKLNLLNEKGKRYSESRMPRTRIWDDIRGFHKYNDCTPHPPPFEWPKIAPCLVRDVVKEKKIQERKLKMKKIGATPCEIEAIQSPESSEDEKLEELAHKKELIHARIPTTRVTSYDPVMIDRACGERIALVDGDCIVYELDCGEMNRSYANLCLRGMVGMHLEELQRVRARTWKFCLFQNIVALLVKTQLRYKYVWSANIDYIYDHAWKMFVYTGYLNTKPNQRFDDILVYNYMYDVEIQLVHEIKDIPIIRDVTFDYFEESLVKKEIIQRHKTTLMKCKFGSETIKDNLKVPVHKHTRRLEQWFDKLDDHYTNCILKTTRFSVAFWQDGLFWYLYNSYCCDKYGLWSDDGYASIMKFCTKDALKRHIMILIVRAYAYKLEDLDMCAREYNYFSVQIYQLIYHSCKIYNIKLYLRGPDKPKPHFVEKKKSDACLFEPYKELSSKPCDNSLESSIDQRAQEFVDKIEKPRWLQDMKIVWLNVTGSKSACKKRKWHEFEVLEPRRLYVLWSNIHITDELFDSENRNKQSRACYVVCAGMSLINAPEYWSADSLKAILIWGDRFYGKRREQISKLAKRHKNVDDDDDEDNSNDEDAWKEMPTDQFQIGAILFDVNVLMPKRGRLYSNMNQCLWHLLELLFQRHNFVILDCEDTNLGVFKHCGAYYIFDAYSRGPPVFKCGNGKAYLLRAACFRDLVSSLVLVIGSVECSPFSLRPIEIVNVVDTSKMDECSRWEIGNKVNCNYGAIKPKPACPGDKERRRLSKRGGKSPFSLDENKDKIKTICVLPKED</sequence>
<dbReference type="PANTHER" id="PTHR40552:SF6">
    <property type="entry name" value="FI09606P-RELATED"/>
    <property type="match status" value="1"/>
</dbReference>
<dbReference type="RefSeq" id="XP_011500434.1">
    <property type="nucleotide sequence ID" value="XM_011502132.1"/>
</dbReference>
<evidence type="ECO:0000313" key="3">
    <source>
        <dbReference type="RefSeq" id="XP_011500434.1"/>
    </source>
</evidence>
<evidence type="ECO:0000256" key="1">
    <source>
        <dbReference type="SAM" id="MobiDB-lite"/>
    </source>
</evidence>
<dbReference type="AlphaFoldDB" id="A0AAJ6YLS5"/>
<gene>
    <name evidence="3" type="primary">LOC105364245</name>
</gene>
<keyword evidence="2" id="KW-1185">Reference proteome</keyword>
<dbReference type="PANTHER" id="PTHR40552">
    <property type="entry name" value="AT05186P-RELATED"/>
    <property type="match status" value="1"/>
</dbReference>
<dbReference type="Proteomes" id="UP000695007">
    <property type="component" value="Unplaced"/>
</dbReference>
<dbReference type="GeneID" id="105364245"/>
<evidence type="ECO:0000313" key="2">
    <source>
        <dbReference type="Proteomes" id="UP000695007"/>
    </source>
</evidence>
<proteinExistence type="predicted"/>
<feature type="region of interest" description="Disordered" evidence="1">
    <location>
        <begin position="841"/>
        <end position="862"/>
    </location>
</feature>
<dbReference type="KEGG" id="csol:105364245"/>
<reference evidence="3" key="1">
    <citation type="submission" date="2025-08" db="UniProtKB">
        <authorList>
            <consortium name="RefSeq"/>
        </authorList>
    </citation>
    <scope>IDENTIFICATION</scope>
</reference>